<dbReference type="PANTHER" id="PTHR32092">
    <property type="entry name" value="6-PHOSPHO-BETA-GLUCOSIDASE-RELATED"/>
    <property type="match status" value="1"/>
</dbReference>
<feature type="domain" description="Glycosyl hydrolase family 4 C-terminal" evidence="10">
    <location>
        <begin position="205"/>
        <end position="424"/>
    </location>
</feature>
<keyword evidence="7" id="KW-0464">Manganese</keyword>
<accession>A0A644XAQ6</accession>
<dbReference type="InterPro" id="IPR015955">
    <property type="entry name" value="Lactate_DH/Glyco_Ohase_4_C"/>
</dbReference>
<dbReference type="Gene3D" id="3.90.1820.10">
    <property type="entry name" value="AglA-like glucosidase"/>
    <property type="match status" value="1"/>
</dbReference>
<comment type="caution">
    <text evidence="11">The sequence shown here is derived from an EMBL/GenBank/DDBJ whole genome shotgun (WGS) entry which is preliminary data.</text>
</comment>
<dbReference type="PANTHER" id="PTHR32092:SF2">
    <property type="entry name" value="ALPHA-GALACTURONIDASE"/>
    <property type="match status" value="1"/>
</dbReference>
<keyword evidence="5 11" id="KW-0378">Hydrolase</keyword>
<keyword evidence="8" id="KW-0119">Carbohydrate metabolism</keyword>
<evidence type="ECO:0000256" key="7">
    <source>
        <dbReference type="ARBA" id="ARBA00023211"/>
    </source>
</evidence>
<dbReference type="InterPro" id="IPR036291">
    <property type="entry name" value="NAD(P)-bd_dom_sf"/>
</dbReference>
<comment type="cofactor">
    <cofactor evidence="1">
        <name>NAD(+)</name>
        <dbReference type="ChEBI" id="CHEBI:57540"/>
    </cofactor>
</comment>
<dbReference type="EMBL" id="VSSQ01002030">
    <property type="protein sequence ID" value="MPM12848.1"/>
    <property type="molecule type" value="Genomic_DNA"/>
</dbReference>
<protein>
    <submittedName>
        <fullName evidence="11">Alpha-galacturonidase</fullName>
        <ecNumber evidence="11">3.2.1.67</ecNumber>
    </submittedName>
</protein>
<dbReference type="AlphaFoldDB" id="A0A644XAQ6"/>
<evidence type="ECO:0000256" key="5">
    <source>
        <dbReference type="ARBA" id="ARBA00022801"/>
    </source>
</evidence>
<evidence type="ECO:0000256" key="3">
    <source>
        <dbReference type="ARBA" id="ARBA00010141"/>
    </source>
</evidence>
<dbReference type="Pfam" id="PF02056">
    <property type="entry name" value="Glyco_hydro_4"/>
    <property type="match status" value="1"/>
</dbReference>
<dbReference type="GO" id="GO:0016616">
    <property type="term" value="F:oxidoreductase activity, acting on the CH-OH group of donors, NAD or NADP as acceptor"/>
    <property type="evidence" value="ECO:0007669"/>
    <property type="project" value="InterPro"/>
</dbReference>
<dbReference type="InterPro" id="IPR001088">
    <property type="entry name" value="Glyco_hydro_4"/>
</dbReference>
<organism evidence="11">
    <name type="scientific">bioreactor metagenome</name>
    <dbReference type="NCBI Taxonomy" id="1076179"/>
    <lineage>
        <taxon>unclassified sequences</taxon>
        <taxon>metagenomes</taxon>
        <taxon>ecological metagenomes</taxon>
    </lineage>
</organism>
<evidence type="ECO:0000256" key="1">
    <source>
        <dbReference type="ARBA" id="ARBA00001911"/>
    </source>
</evidence>
<dbReference type="InterPro" id="IPR022616">
    <property type="entry name" value="Glyco_hydro_4_C"/>
</dbReference>
<dbReference type="GO" id="GO:0005975">
    <property type="term" value="P:carbohydrate metabolic process"/>
    <property type="evidence" value="ECO:0007669"/>
    <property type="project" value="InterPro"/>
</dbReference>
<dbReference type="SUPFAM" id="SSF56327">
    <property type="entry name" value="LDH C-terminal domain-like"/>
    <property type="match status" value="1"/>
</dbReference>
<evidence type="ECO:0000256" key="2">
    <source>
        <dbReference type="ARBA" id="ARBA00001936"/>
    </source>
</evidence>
<dbReference type="InterPro" id="IPR053715">
    <property type="entry name" value="GH4_Enzyme_sf"/>
</dbReference>
<evidence type="ECO:0000256" key="8">
    <source>
        <dbReference type="ARBA" id="ARBA00023277"/>
    </source>
</evidence>
<dbReference type="PROSITE" id="PS01324">
    <property type="entry name" value="GLYCOSYL_HYDROL_F4"/>
    <property type="match status" value="1"/>
</dbReference>
<evidence type="ECO:0000313" key="11">
    <source>
        <dbReference type="EMBL" id="MPM12848.1"/>
    </source>
</evidence>
<dbReference type="SUPFAM" id="SSF51735">
    <property type="entry name" value="NAD(P)-binding Rossmann-fold domains"/>
    <property type="match status" value="1"/>
</dbReference>
<evidence type="ECO:0000256" key="4">
    <source>
        <dbReference type="ARBA" id="ARBA00022723"/>
    </source>
</evidence>
<keyword evidence="9 11" id="KW-0326">Glycosidase</keyword>
<evidence type="ECO:0000256" key="6">
    <source>
        <dbReference type="ARBA" id="ARBA00023027"/>
    </source>
</evidence>
<dbReference type="InterPro" id="IPR019802">
    <property type="entry name" value="GlycHydrolase_4_CS"/>
</dbReference>
<sequence>MKETRICIIGGGGRLWAIQFMKDLAYNTMTHGTLVLYDIDKEAARNNIAVANQVFAVNKSEGRFNVIAIDDLGEALSGCDMVIISIEPGKTECRYGDLVLPEQYGILQSVGDTTGPGGIMRARRALPIFFDLAKKIEQFCPDAWVINYTNPMTLCTAALYKAFPAIKALGCCHEVFHTQNFLARKVSQWFGVATPDRREIKIDLTGVNHFTFVTKAFWQGHDLMAKLIEEVQDPATFADETAIAKERLANEKWFDCDQKIALAFLRDFGALGAAGDRHLAEFVPYFLTSDENLHTYGVIRTPYEWRMRTAAEKRGKTFKDEDLKAVLSDEEGVDIMRSLMGDKSMVTNINRPNEGQISYLPKGRIVESNGLISEDSIRPIVATDPPLAIQNLIKQVSDVQEMTLEAIYNNDDNLLFTAFLSDPLMNLSLDKARELFDKMLKASDLQY</sequence>
<dbReference type="GO" id="GO:0047911">
    <property type="term" value="F:galacturan 1,4-alpha-galacturonidase activity"/>
    <property type="evidence" value="ECO:0007669"/>
    <property type="project" value="UniProtKB-EC"/>
</dbReference>
<evidence type="ECO:0000259" key="10">
    <source>
        <dbReference type="Pfam" id="PF11975"/>
    </source>
</evidence>
<name>A0A644XAQ6_9ZZZZ</name>
<keyword evidence="4" id="KW-0479">Metal-binding</keyword>
<proteinExistence type="inferred from homology"/>
<evidence type="ECO:0000256" key="9">
    <source>
        <dbReference type="ARBA" id="ARBA00023295"/>
    </source>
</evidence>
<dbReference type="EC" id="3.2.1.67" evidence="11"/>
<gene>
    <name evidence="11" type="ORF">SDC9_59202</name>
</gene>
<dbReference type="PRINTS" id="PR00732">
    <property type="entry name" value="GLHYDRLASE4"/>
</dbReference>
<comment type="similarity">
    <text evidence="3">Belongs to the glycosyl hydrolase 4 family.</text>
</comment>
<comment type="cofactor">
    <cofactor evidence="2">
        <name>Mn(2+)</name>
        <dbReference type="ChEBI" id="CHEBI:29035"/>
    </cofactor>
</comment>
<reference evidence="11" key="1">
    <citation type="submission" date="2019-08" db="EMBL/GenBank/DDBJ databases">
        <authorList>
            <person name="Kucharzyk K."/>
            <person name="Murdoch R.W."/>
            <person name="Higgins S."/>
            <person name="Loffler F."/>
        </authorList>
    </citation>
    <scope>NUCLEOTIDE SEQUENCE</scope>
</reference>
<dbReference type="GO" id="GO:0046872">
    <property type="term" value="F:metal ion binding"/>
    <property type="evidence" value="ECO:0007669"/>
    <property type="project" value="UniProtKB-KW"/>
</dbReference>
<dbReference type="Pfam" id="PF11975">
    <property type="entry name" value="Glyco_hydro_4C"/>
    <property type="match status" value="1"/>
</dbReference>
<keyword evidence="6" id="KW-0520">NAD</keyword>